<dbReference type="Gene3D" id="3.40.50.360">
    <property type="match status" value="1"/>
</dbReference>
<dbReference type="SUPFAM" id="SSF52218">
    <property type="entry name" value="Flavoproteins"/>
    <property type="match status" value="1"/>
</dbReference>
<dbReference type="GO" id="GO:0016651">
    <property type="term" value="F:oxidoreductase activity, acting on NAD(P)H"/>
    <property type="evidence" value="ECO:0007669"/>
    <property type="project" value="UniProtKB-ARBA"/>
</dbReference>
<name>A0A4R7KCG1_9CLOT</name>
<dbReference type="CDD" id="cd07709">
    <property type="entry name" value="flavodiiron_proteins_MBL-fold"/>
    <property type="match status" value="1"/>
</dbReference>
<dbReference type="InterPro" id="IPR001279">
    <property type="entry name" value="Metallo-B-lactamas"/>
</dbReference>
<dbReference type="InterPro" id="IPR036866">
    <property type="entry name" value="RibonucZ/Hydroxyglut_hydro"/>
</dbReference>
<dbReference type="EMBL" id="SOAZ01000023">
    <property type="protein sequence ID" value="TDT50953.1"/>
    <property type="molecule type" value="Genomic_DNA"/>
</dbReference>
<dbReference type="InterPro" id="IPR008254">
    <property type="entry name" value="Flavodoxin/NO_synth"/>
</dbReference>
<dbReference type="OrthoDB" id="9807946at2"/>
<dbReference type="AlphaFoldDB" id="A0A4R7KCG1"/>
<dbReference type="Pfam" id="PF00258">
    <property type="entry name" value="Flavodoxin_1"/>
    <property type="match status" value="1"/>
</dbReference>
<dbReference type="InterPro" id="IPR029039">
    <property type="entry name" value="Flavoprotein-like_sf"/>
</dbReference>
<comment type="caution">
    <text evidence="3">The sequence shown here is derived from an EMBL/GenBank/DDBJ whole genome shotgun (WGS) entry which is preliminary data.</text>
</comment>
<dbReference type="Proteomes" id="UP000295325">
    <property type="component" value="Unassembled WGS sequence"/>
</dbReference>
<comment type="similarity">
    <text evidence="1">In the N-terminal section; belongs to the zinc metallo-hydrolase group 3 family.</text>
</comment>
<dbReference type="InterPro" id="IPR016440">
    <property type="entry name" value="Rubredoxin-O_OxRdtase"/>
</dbReference>
<protein>
    <submittedName>
        <fullName evidence="3">Flavorubredoxin</fullName>
    </submittedName>
</protein>
<dbReference type="PROSITE" id="PS50902">
    <property type="entry name" value="FLAVODOXIN_LIKE"/>
    <property type="match status" value="1"/>
</dbReference>
<dbReference type="GO" id="GO:0046872">
    <property type="term" value="F:metal ion binding"/>
    <property type="evidence" value="ECO:0007669"/>
    <property type="project" value="InterPro"/>
</dbReference>
<dbReference type="SMART" id="SM00849">
    <property type="entry name" value="Lactamase_B"/>
    <property type="match status" value="1"/>
</dbReference>
<dbReference type="Pfam" id="PF19583">
    <property type="entry name" value="ODP"/>
    <property type="match status" value="1"/>
</dbReference>
<feature type="domain" description="Flavodoxin-like" evidence="2">
    <location>
        <begin position="255"/>
        <end position="393"/>
    </location>
</feature>
<dbReference type="InterPro" id="IPR001226">
    <property type="entry name" value="Flavodoxin_CS"/>
</dbReference>
<dbReference type="InterPro" id="IPR045761">
    <property type="entry name" value="ODP_dom"/>
</dbReference>
<evidence type="ECO:0000313" key="4">
    <source>
        <dbReference type="Proteomes" id="UP000295325"/>
    </source>
</evidence>
<sequence length="396" mass="45183">MSSVEIKKDVYWVGVRDPELRVFDIIMRTDKGTTYNSYLIVDEKVVLIDTVKEGFSKEFISNIKSVIGDRKIDYIVVNHTEPDHSGAMKVILEEYGDAVIYGSRSALNNIKEITNRDFKGVEVKHNDELNIGRRTLKFVSAPLLHWPDTIFTYVEHDKVLFSGDVFGCHYCDDDPSKIFNDEVGDFSHELRYYYDVIMGPFKKKVLEAIEKIKQLDIDVICTTHGPILREKPWKYVDLYEEWSRVVLETGKERRALVVYVSSYGYTREVAHEIAEGIKETGAEALVYDITEHKISDLVDKLEKSKALAIGSPTINQDAVKPAWDFLSEVSPIVNRGKLAVAFGSYGWSGESVQLLTDRLKGLKFKVIEPGLKINFRPSDEEMKKARELGRQIGNQI</sequence>
<evidence type="ECO:0000313" key="3">
    <source>
        <dbReference type="EMBL" id="TDT50953.1"/>
    </source>
</evidence>
<keyword evidence="4" id="KW-1185">Reference proteome</keyword>
<evidence type="ECO:0000256" key="1">
    <source>
        <dbReference type="ARBA" id="ARBA00007121"/>
    </source>
</evidence>
<reference evidence="3 4" key="1">
    <citation type="submission" date="2019-03" db="EMBL/GenBank/DDBJ databases">
        <title>Genomic Encyclopedia of Type Strains, Phase IV (KMG-IV): sequencing the most valuable type-strain genomes for metagenomic binning, comparative biology and taxonomic classification.</title>
        <authorList>
            <person name="Goeker M."/>
        </authorList>
    </citation>
    <scope>NUCLEOTIDE SEQUENCE [LARGE SCALE GENOMIC DNA]</scope>
    <source>
        <strain evidence="3 4">DSM 24455</strain>
    </source>
</reference>
<proteinExistence type="inferred from homology"/>
<accession>A0A4R7KCG1</accession>
<dbReference type="GO" id="GO:0010181">
    <property type="term" value="F:FMN binding"/>
    <property type="evidence" value="ECO:0007669"/>
    <property type="project" value="InterPro"/>
</dbReference>
<dbReference type="PANTHER" id="PTHR43717">
    <property type="entry name" value="ANAEROBIC NITRIC OXIDE REDUCTASE FLAVORUBREDOXIN"/>
    <property type="match status" value="1"/>
</dbReference>
<gene>
    <name evidence="3" type="ORF">EDD71_12349</name>
</gene>
<dbReference type="PROSITE" id="PS00201">
    <property type="entry name" value="FLAVODOXIN"/>
    <property type="match status" value="1"/>
</dbReference>
<organism evidence="3 4">
    <name type="scientific">Fonticella tunisiensis</name>
    <dbReference type="NCBI Taxonomy" id="1096341"/>
    <lineage>
        <taxon>Bacteria</taxon>
        <taxon>Bacillati</taxon>
        <taxon>Bacillota</taxon>
        <taxon>Clostridia</taxon>
        <taxon>Eubacteriales</taxon>
        <taxon>Clostridiaceae</taxon>
        <taxon>Fonticella</taxon>
    </lineage>
</organism>
<evidence type="ECO:0000259" key="2">
    <source>
        <dbReference type="PROSITE" id="PS50902"/>
    </source>
</evidence>
<dbReference type="PANTHER" id="PTHR43717:SF1">
    <property type="entry name" value="ANAEROBIC NITRIC OXIDE REDUCTASE FLAVORUBREDOXIN"/>
    <property type="match status" value="1"/>
</dbReference>
<dbReference type="PIRSF" id="PIRSF005243">
    <property type="entry name" value="ROO"/>
    <property type="match status" value="1"/>
</dbReference>
<dbReference type="Gene3D" id="3.60.15.10">
    <property type="entry name" value="Ribonuclease Z/Hydroxyacylglutathione hydrolase-like"/>
    <property type="match status" value="1"/>
</dbReference>
<dbReference type="SUPFAM" id="SSF56281">
    <property type="entry name" value="Metallo-hydrolase/oxidoreductase"/>
    <property type="match status" value="1"/>
</dbReference>
<dbReference type="GO" id="GO:0009055">
    <property type="term" value="F:electron transfer activity"/>
    <property type="evidence" value="ECO:0007669"/>
    <property type="project" value="InterPro"/>
</dbReference>
<dbReference type="RefSeq" id="WP_133628941.1">
    <property type="nucleotide sequence ID" value="NZ_SOAZ01000023.1"/>
</dbReference>